<dbReference type="Proteomes" id="UP000220914">
    <property type="component" value="Unassembled WGS sequence"/>
</dbReference>
<dbReference type="SUPFAM" id="SSF52141">
    <property type="entry name" value="Uracil-DNA glycosylase-like"/>
    <property type="match status" value="1"/>
</dbReference>
<dbReference type="EMBL" id="PDCP01000073">
    <property type="protein sequence ID" value="PEG34211.1"/>
    <property type="molecule type" value="Genomic_DNA"/>
</dbReference>
<dbReference type="Proteomes" id="UP000465302">
    <property type="component" value="Unassembled WGS sequence"/>
</dbReference>
<dbReference type="Gene3D" id="3.40.470.10">
    <property type="entry name" value="Uracil-DNA glycosylase-like domain"/>
    <property type="match status" value="1"/>
</dbReference>
<dbReference type="RefSeq" id="WP_097943227.1">
    <property type="nucleotide sequence ID" value="NZ_BLKS01000002.1"/>
</dbReference>
<gene>
    <name evidence="3" type="ORF">CQY20_26760</name>
    <name evidence="2" type="ORF">MAGR_61590</name>
</gene>
<evidence type="ECO:0000313" key="3">
    <source>
        <dbReference type="EMBL" id="PEG34211.1"/>
    </source>
</evidence>
<evidence type="ECO:0000313" key="4">
    <source>
        <dbReference type="Proteomes" id="UP000220914"/>
    </source>
</evidence>
<evidence type="ECO:0000313" key="5">
    <source>
        <dbReference type="Proteomes" id="UP000465302"/>
    </source>
</evidence>
<proteinExistence type="predicted"/>
<feature type="domain" description="Uracil-DNA glycosylase-like" evidence="1">
    <location>
        <begin position="11"/>
        <end position="158"/>
    </location>
</feature>
<comment type="caution">
    <text evidence="3">The sequence shown here is derived from an EMBL/GenBank/DDBJ whole genome shotgun (WGS) entry which is preliminary data.</text>
</comment>
<dbReference type="AlphaFoldDB" id="A0A2A7MSA0"/>
<dbReference type="EMBL" id="BLKS01000002">
    <property type="protein sequence ID" value="GFG54718.1"/>
    <property type="molecule type" value="Genomic_DNA"/>
</dbReference>
<reference evidence="3 4" key="1">
    <citation type="submission" date="2017-10" db="EMBL/GenBank/DDBJ databases">
        <title>The new phylogeny of genus Mycobacterium.</title>
        <authorList>
            <person name="Tortoli E."/>
            <person name="Trovato A."/>
            <person name="Cirillo D.M."/>
        </authorList>
    </citation>
    <scope>NUCLEOTIDE SEQUENCE [LARGE SCALE GENOMIC DNA]</scope>
    <source>
        <strain evidence="3 4">CCUG37673</strain>
    </source>
</reference>
<reference evidence="2" key="3">
    <citation type="submission" date="2020-02" db="EMBL/GenBank/DDBJ databases">
        <authorList>
            <person name="Matsumoto Y."/>
            <person name="Motooka D."/>
            <person name="Nakamura S."/>
        </authorList>
    </citation>
    <scope>NUCLEOTIDE SEQUENCE</scope>
    <source>
        <strain evidence="2">JCM 6377</strain>
    </source>
</reference>
<keyword evidence="4" id="KW-1185">Reference proteome</keyword>
<evidence type="ECO:0000259" key="1">
    <source>
        <dbReference type="Pfam" id="PF03167"/>
    </source>
</evidence>
<accession>A0A2A7MSA0</accession>
<sequence>MTQPLLEGLPPIVADDAHILILGNMPSVMSLAGAQYYANPRNAFWRITGHIFGFDPYAPYAQRTAALCSNGVAVWDVLRMCRRRGSLDSAIEPDSVVANDFGPFFDAHSAIARVFFNGAAAEKHFTRLAAIDRPLRYRRLPSTSPAQTMRYEDKLRAWREAIVDAG</sequence>
<reference evidence="2 5" key="2">
    <citation type="journal article" date="2019" name="Emerg. Microbes Infect.">
        <title>Comprehensive subspecies identification of 175 nontuberculous mycobacteria species based on 7547 genomic profiles.</title>
        <authorList>
            <person name="Matsumoto Y."/>
            <person name="Kinjo T."/>
            <person name="Motooka D."/>
            <person name="Nabeya D."/>
            <person name="Jung N."/>
            <person name="Uechi K."/>
            <person name="Horii T."/>
            <person name="Iida T."/>
            <person name="Fujita J."/>
            <person name="Nakamura S."/>
        </authorList>
    </citation>
    <scope>NUCLEOTIDE SEQUENCE [LARGE SCALE GENOMIC DNA]</scope>
    <source>
        <strain evidence="2 5">JCM 6377</strain>
    </source>
</reference>
<dbReference type="InterPro" id="IPR036895">
    <property type="entry name" value="Uracil-DNA_glycosylase-like_sf"/>
</dbReference>
<dbReference type="InterPro" id="IPR005122">
    <property type="entry name" value="Uracil-DNA_glycosylase-like"/>
</dbReference>
<dbReference type="Pfam" id="PF03167">
    <property type="entry name" value="UDG"/>
    <property type="match status" value="1"/>
</dbReference>
<dbReference type="InterPro" id="IPR026353">
    <property type="entry name" value="Hypoxan-DNA_Glyclase"/>
</dbReference>
<evidence type="ECO:0000313" key="2">
    <source>
        <dbReference type="EMBL" id="GFG54718.1"/>
    </source>
</evidence>
<dbReference type="CDD" id="cd10032">
    <property type="entry name" value="UDG-F6_HDG"/>
    <property type="match status" value="1"/>
</dbReference>
<name>A0A2A7MSA0_MYCAG</name>
<protein>
    <submittedName>
        <fullName evidence="3">DNA-deoxyinosine glycosylase</fullName>
    </submittedName>
</protein>
<dbReference type="OrthoDB" id="9799921at2"/>
<dbReference type="NCBIfam" id="TIGR04274">
    <property type="entry name" value="hypoxanDNAglyco"/>
    <property type="match status" value="1"/>
</dbReference>
<organism evidence="3 4">
    <name type="scientific">Mycolicibacterium agri</name>
    <name type="common">Mycobacterium agri</name>
    <dbReference type="NCBI Taxonomy" id="36811"/>
    <lineage>
        <taxon>Bacteria</taxon>
        <taxon>Bacillati</taxon>
        <taxon>Actinomycetota</taxon>
        <taxon>Actinomycetes</taxon>
        <taxon>Mycobacteriales</taxon>
        <taxon>Mycobacteriaceae</taxon>
        <taxon>Mycolicibacterium</taxon>
    </lineage>
</organism>